<evidence type="ECO:0000313" key="1">
    <source>
        <dbReference type="EMBL" id="MBB3094903.1"/>
    </source>
</evidence>
<dbReference type="Proteomes" id="UP000590749">
    <property type="component" value="Unassembled WGS sequence"/>
</dbReference>
<dbReference type="EMBL" id="JACHXF010000004">
    <property type="protein sequence ID" value="MBB3094903.1"/>
    <property type="molecule type" value="Genomic_DNA"/>
</dbReference>
<sequence length="206" mass="21687">MRNEETGGTPVINRCASLDRTTADRPLPRPAQRVPQHARLIRAEPGSTEPMPLELVRRDVAGDRPGVALMLRIRVLDAHTGTPVGGAVLDIRHRDATGDGEVRGAQVTGAEGYAEFRTVHPGREAGAPVAIHAEVHVGGYLAGGRSVTYAGPLFVPEQIAGQIDGQVAARAEDPSPDTGGVLHVVPRDRFDLKAGLLGSITVTIGE</sequence>
<comment type="caution">
    <text evidence="1">The sequence shown here is derived from an EMBL/GenBank/DDBJ whole genome shotgun (WGS) entry which is preliminary data.</text>
</comment>
<dbReference type="PANTHER" id="PTHR34315">
    <property type="match status" value="1"/>
</dbReference>
<gene>
    <name evidence="1" type="ORF">FHR83_002566</name>
</gene>
<protein>
    <recommendedName>
        <fullName evidence="3">Protocatechuate 3,4-dioxygenase beta subunit</fullName>
    </recommendedName>
</protein>
<name>A0A7W5AEL9_9ACTN</name>
<dbReference type="PANTHER" id="PTHR34315:SF1">
    <property type="entry name" value="INTRADIOL RING-CLEAVAGE DIOXYGENASES DOMAIN-CONTAINING PROTEIN-RELATED"/>
    <property type="match status" value="1"/>
</dbReference>
<reference evidence="1 2" key="1">
    <citation type="submission" date="2020-08" db="EMBL/GenBank/DDBJ databases">
        <title>Genomic Encyclopedia of Type Strains, Phase III (KMG-III): the genomes of soil and plant-associated and newly described type strains.</title>
        <authorList>
            <person name="Whitman W."/>
        </authorList>
    </citation>
    <scope>NUCLEOTIDE SEQUENCE [LARGE SCALE GENOMIC DNA]</scope>
    <source>
        <strain evidence="1 2">CECT 3287</strain>
    </source>
</reference>
<dbReference type="Gene3D" id="2.60.130.10">
    <property type="entry name" value="Aromatic compound dioxygenase"/>
    <property type="match status" value="1"/>
</dbReference>
<keyword evidence="2" id="KW-1185">Reference proteome</keyword>
<dbReference type="RefSeq" id="WP_183219160.1">
    <property type="nucleotide sequence ID" value="NZ_BMPW01000003.1"/>
</dbReference>
<evidence type="ECO:0000313" key="2">
    <source>
        <dbReference type="Proteomes" id="UP000590749"/>
    </source>
</evidence>
<accession>A0A7W5AEL9</accession>
<organism evidence="1 2">
    <name type="scientific">Actinoplanes campanulatus</name>
    <dbReference type="NCBI Taxonomy" id="113559"/>
    <lineage>
        <taxon>Bacteria</taxon>
        <taxon>Bacillati</taxon>
        <taxon>Actinomycetota</taxon>
        <taxon>Actinomycetes</taxon>
        <taxon>Micromonosporales</taxon>
        <taxon>Micromonosporaceae</taxon>
        <taxon>Actinoplanes</taxon>
    </lineage>
</organism>
<dbReference type="InterPro" id="IPR015889">
    <property type="entry name" value="Intradiol_dOase_core"/>
</dbReference>
<evidence type="ECO:0008006" key="3">
    <source>
        <dbReference type="Google" id="ProtNLM"/>
    </source>
</evidence>
<proteinExistence type="predicted"/>
<dbReference type="SUPFAM" id="SSF49482">
    <property type="entry name" value="Aromatic compound dioxygenase"/>
    <property type="match status" value="1"/>
</dbReference>
<dbReference type="AlphaFoldDB" id="A0A7W5AEL9"/>
<dbReference type="GO" id="GO:0005506">
    <property type="term" value="F:iron ion binding"/>
    <property type="evidence" value="ECO:0007669"/>
    <property type="project" value="InterPro"/>
</dbReference>
<dbReference type="GO" id="GO:0016702">
    <property type="term" value="F:oxidoreductase activity, acting on single donors with incorporation of molecular oxygen, incorporation of two atoms of oxygen"/>
    <property type="evidence" value="ECO:0007669"/>
    <property type="project" value="InterPro"/>
</dbReference>